<organism evidence="1 2">
    <name type="scientific">Elysia chlorotica</name>
    <name type="common">Eastern emerald elysia</name>
    <name type="synonym">Sea slug</name>
    <dbReference type="NCBI Taxonomy" id="188477"/>
    <lineage>
        <taxon>Eukaryota</taxon>
        <taxon>Metazoa</taxon>
        <taxon>Spiralia</taxon>
        <taxon>Lophotrochozoa</taxon>
        <taxon>Mollusca</taxon>
        <taxon>Gastropoda</taxon>
        <taxon>Heterobranchia</taxon>
        <taxon>Euthyneura</taxon>
        <taxon>Panpulmonata</taxon>
        <taxon>Sacoglossa</taxon>
        <taxon>Placobranchoidea</taxon>
        <taxon>Plakobranchidae</taxon>
        <taxon>Elysia</taxon>
    </lineage>
</organism>
<reference evidence="1 2" key="1">
    <citation type="submission" date="2019-01" db="EMBL/GenBank/DDBJ databases">
        <title>A draft genome assembly of the solar-powered sea slug Elysia chlorotica.</title>
        <authorList>
            <person name="Cai H."/>
            <person name="Li Q."/>
            <person name="Fang X."/>
            <person name="Li J."/>
            <person name="Curtis N.E."/>
            <person name="Altenburger A."/>
            <person name="Shibata T."/>
            <person name="Feng M."/>
            <person name="Maeda T."/>
            <person name="Schwartz J.A."/>
            <person name="Shigenobu S."/>
            <person name="Lundholm N."/>
            <person name="Nishiyama T."/>
            <person name="Yang H."/>
            <person name="Hasebe M."/>
            <person name="Li S."/>
            <person name="Pierce S.K."/>
            <person name="Wang J."/>
        </authorList>
    </citation>
    <scope>NUCLEOTIDE SEQUENCE [LARGE SCALE GENOMIC DNA]</scope>
    <source>
        <strain evidence="1">EC2010</strain>
        <tissue evidence="1">Whole organism of an adult</tissue>
    </source>
</reference>
<dbReference type="Proteomes" id="UP000271974">
    <property type="component" value="Unassembled WGS sequence"/>
</dbReference>
<evidence type="ECO:0000313" key="2">
    <source>
        <dbReference type="Proteomes" id="UP000271974"/>
    </source>
</evidence>
<gene>
    <name evidence="1" type="ORF">EGW08_019143</name>
</gene>
<protein>
    <submittedName>
        <fullName evidence="1">Uncharacterized protein</fullName>
    </submittedName>
</protein>
<feature type="non-terminal residue" evidence="1">
    <location>
        <position position="1"/>
    </location>
</feature>
<dbReference type="AlphaFoldDB" id="A0A3S1B0G4"/>
<evidence type="ECO:0000313" key="1">
    <source>
        <dbReference type="EMBL" id="RUS73099.1"/>
    </source>
</evidence>
<comment type="caution">
    <text evidence="1">The sequence shown here is derived from an EMBL/GenBank/DDBJ whole genome shotgun (WGS) entry which is preliminary data.</text>
</comment>
<name>A0A3S1B0G4_ELYCH</name>
<keyword evidence="2" id="KW-1185">Reference proteome</keyword>
<accession>A0A3S1B0G4</accession>
<proteinExistence type="predicted"/>
<dbReference type="OrthoDB" id="6144202at2759"/>
<sequence length="382" mass="41706">AASGDICPPSPQCLGSGRAACIGTRCKCQAPENLGLGFFLCHRSNEKFCAIFNDPEIMGYDGSTSFAPMSCKFKATHLSIPLCDTTDPENVIVNAAAGSCDIKVTAWGRRRAGKTFIRGVEVRFMIMYHGVIYHHLSRLMSDATNGVYTFRESTNLTPFGLPTTGPAATTVIPGLGRIYSTYDSVDNFGRITAEMCGVEVGIRGVDSILSPTARTAGVYIKVNEDCNPTYMTPDACLCSPPEGRGASLVDLQNMLTQLVGRPVSVDVAIFFKLIRGTTAQIFPGAAPALQELMDTALDCSKDRLVQGLELCIFIMHDIKFLKCYDKTENLQAAASLLSMCLLSVCENNQFTCKDVKAIIRRTRCHHHIDNRRFTIMTHPCNK</sequence>
<dbReference type="EMBL" id="RQTK01000977">
    <property type="protein sequence ID" value="RUS73099.1"/>
    <property type="molecule type" value="Genomic_DNA"/>
</dbReference>